<comment type="caution">
    <text evidence="8">The sequence shown here is derived from an EMBL/GenBank/DDBJ whole genome shotgun (WGS) entry which is preliminary data.</text>
</comment>
<comment type="similarity">
    <text evidence="7">Belongs to the shikimate kinase family.</text>
</comment>
<comment type="cofactor">
    <cofactor evidence="7">
        <name>Mg(2+)</name>
        <dbReference type="ChEBI" id="CHEBI:18420"/>
    </cofactor>
    <text evidence="7">Binds 1 Mg(2+) ion per subunit.</text>
</comment>
<feature type="binding site" evidence="7">
    <location>
        <position position="116"/>
    </location>
    <ligand>
        <name>ATP</name>
        <dbReference type="ChEBI" id="CHEBI:30616"/>
    </ligand>
</feature>
<dbReference type="InterPro" id="IPR000623">
    <property type="entry name" value="Shikimate_kinase/TSH1"/>
</dbReference>
<comment type="catalytic activity">
    <reaction evidence="7">
        <text>shikimate + ATP = 3-phosphoshikimate + ADP + H(+)</text>
        <dbReference type="Rhea" id="RHEA:13121"/>
        <dbReference type="ChEBI" id="CHEBI:15378"/>
        <dbReference type="ChEBI" id="CHEBI:30616"/>
        <dbReference type="ChEBI" id="CHEBI:36208"/>
        <dbReference type="ChEBI" id="CHEBI:145989"/>
        <dbReference type="ChEBI" id="CHEBI:456216"/>
        <dbReference type="EC" id="2.7.1.71"/>
    </reaction>
</comment>
<dbReference type="UniPathway" id="UPA00053">
    <property type="reaction ID" value="UER00088"/>
</dbReference>
<dbReference type="GO" id="GO:0005524">
    <property type="term" value="F:ATP binding"/>
    <property type="evidence" value="ECO:0007669"/>
    <property type="project" value="UniProtKB-UniRule"/>
</dbReference>
<evidence type="ECO:0000256" key="2">
    <source>
        <dbReference type="ARBA" id="ARBA00022679"/>
    </source>
</evidence>
<comment type="subcellular location">
    <subcellularLocation>
        <location evidence="7">Cytoplasm</location>
    </subcellularLocation>
</comment>
<keyword evidence="2 7" id="KW-0808">Transferase</keyword>
<keyword evidence="9" id="KW-1185">Reference proteome</keyword>
<organism evidence="8 9">
    <name type="scientific">Peribacillus glennii</name>
    <dbReference type="NCBI Taxonomy" id="2303991"/>
    <lineage>
        <taxon>Bacteria</taxon>
        <taxon>Bacillati</taxon>
        <taxon>Bacillota</taxon>
        <taxon>Bacilli</taxon>
        <taxon>Bacillales</taxon>
        <taxon>Bacillaceae</taxon>
        <taxon>Peribacillus</taxon>
    </lineage>
</organism>
<evidence type="ECO:0000256" key="6">
    <source>
        <dbReference type="ARBA" id="ARBA00023141"/>
    </source>
</evidence>
<dbReference type="GO" id="GO:0000287">
    <property type="term" value="F:magnesium ion binding"/>
    <property type="evidence" value="ECO:0007669"/>
    <property type="project" value="UniProtKB-UniRule"/>
</dbReference>
<dbReference type="Gene3D" id="3.40.50.300">
    <property type="entry name" value="P-loop containing nucleotide triphosphate hydrolases"/>
    <property type="match status" value="1"/>
</dbReference>
<keyword evidence="7" id="KW-0479">Metal-binding</keyword>
<keyword evidence="6 7" id="KW-0057">Aromatic amino acid biosynthesis</keyword>
<comment type="caution">
    <text evidence="7">Lacks conserved residue(s) required for the propagation of feature annotation.</text>
</comment>
<evidence type="ECO:0000256" key="5">
    <source>
        <dbReference type="ARBA" id="ARBA00022840"/>
    </source>
</evidence>
<evidence type="ECO:0000256" key="1">
    <source>
        <dbReference type="ARBA" id="ARBA00022605"/>
    </source>
</evidence>
<dbReference type="Pfam" id="PF01202">
    <property type="entry name" value="SKI"/>
    <property type="match status" value="1"/>
</dbReference>
<dbReference type="SUPFAM" id="SSF52540">
    <property type="entry name" value="P-loop containing nucleoside triphosphate hydrolases"/>
    <property type="match status" value="1"/>
</dbReference>
<accession>A0A372LI75</accession>
<evidence type="ECO:0000313" key="9">
    <source>
        <dbReference type="Proteomes" id="UP000262939"/>
    </source>
</evidence>
<feature type="binding site" evidence="7">
    <location>
        <begin position="11"/>
        <end position="16"/>
    </location>
    <ligand>
        <name>ATP</name>
        <dbReference type="ChEBI" id="CHEBI:30616"/>
    </ligand>
</feature>
<dbReference type="HAMAP" id="MF_00109">
    <property type="entry name" value="Shikimate_kinase"/>
    <property type="match status" value="1"/>
</dbReference>
<feature type="binding site" evidence="7">
    <location>
        <position position="57"/>
    </location>
    <ligand>
        <name>substrate</name>
    </ligand>
</feature>
<keyword evidence="3 7" id="KW-0547">Nucleotide-binding</keyword>
<dbReference type="CDD" id="cd00464">
    <property type="entry name" value="SK"/>
    <property type="match status" value="1"/>
</dbReference>
<dbReference type="GO" id="GO:0009423">
    <property type="term" value="P:chorismate biosynthetic process"/>
    <property type="evidence" value="ECO:0007669"/>
    <property type="project" value="UniProtKB-UniRule"/>
</dbReference>
<dbReference type="OrthoDB" id="9800332at2"/>
<comment type="function">
    <text evidence="7">Catalyzes the specific phosphorylation of the 3-hydroxyl group of shikimic acid using ATP as a cosubstrate.</text>
</comment>
<name>A0A372LI75_9BACI</name>
<dbReference type="GO" id="GO:0008652">
    <property type="term" value="P:amino acid biosynthetic process"/>
    <property type="evidence" value="ECO:0007669"/>
    <property type="project" value="UniProtKB-KW"/>
</dbReference>
<dbReference type="RefSeq" id="WP_117321854.1">
    <property type="nucleotide sequence ID" value="NZ_QVTD01000003.1"/>
</dbReference>
<evidence type="ECO:0000256" key="7">
    <source>
        <dbReference type="HAMAP-Rule" id="MF_00109"/>
    </source>
</evidence>
<protein>
    <recommendedName>
        <fullName evidence="7">Shikimate kinase</fullName>
        <shortName evidence="7">SK</shortName>
        <ecNumber evidence="7">2.7.1.71</ecNumber>
    </recommendedName>
</protein>
<proteinExistence type="inferred from homology"/>
<keyword evidence="1 7" id="KW-0028">Amino-acid biosynthesis</keyword>
<feature type="binding site" evidence="7">
    <location>
        <position position="78"/>
    </location>
    <ligand>
        <name>substrate</name>
    </ligand>
</feature>
<comment type="pathway">
    <text evidence="7">Metabolic intermediate biosynthesis; chorismate biosynthesis; chorismate from D-erythrose 4-phosphate and phosphoenolpyruvate: step 5/7.</text>
</comment>
<evidence type="ECO:0000313" key="8">
    <source>
        <dbReference type="EMBL" id="RFU65682.1"/>
    </source>
</evidence>
<evidence type="ECO:0000256" key="3">
    <source>
        <dbReference type="ARBA" id="ARBA00022741"/>
    </source>
</evidence>
<reference evidence="8 9" key="1">
    <citation type="submission" date="2018-08" db="EMBL/GenBank/DDBJ databases">
        <title>Bacillus chawlae sp. nov., Bacillus glennii sp. nov., and Bacillus saganii sp. nov. Isolated from the Vehicle Assembly Building at Kennedy Space Center where the Viking Spacecraft were Assembled.</title>
        <authorList>
            <person name="Seuylemezian A."/>
            <person name="Vaishampayan P."/>
        </authorList>
    </citation>
    <scope>NUCLEOTIDE SEQUENCE [LARGE SCALE GENOMIC DNA]</scope>
    <source>
        <strain evidence="8 9">V44-8</strain>
    </source>
</reference>
<dbReference type="GO" id="GO:0004765">
    <property type="term" value="F:shikimate kinase activity"/>
    <property type="evidence" value="ECO:0007669"/>
    <property type="project" value="UniProtKB-UniRule"/>
</dbReference>
<feature type="binding site" evidence="7">
    <location>
        <position position="33"/>
    </location>
    <ligand>
        <name>substrate</name>
    </ligand>
</feature>
<dbReference type="Proteomes" id="UP000262939">
    <property type="component" value="Unassembled WGS sequence"/>
</dbReference>
<keyword evidence="7" id="KW-0963">Cytoplasm</keyword>
<dbReference type="GO" id="GO:0005829">
    <property type="term" value="C:cytosol"/>
    <property type="evidence" value="ECO:0007669"/>
    <property type="project" value="TreeGrafter"/>
</dbReference>
<evidence type="ECO:0000256" key="4">
    <source>
        <dbReference type="ARBA" id="ARBA00022777"/>
    </source>
</evidence>
<keyword evidence="4 7" id="KW-0418">Kinase</keyword>
<dbReference type="AlphaFoldDB" id="A0A372LI75"/>
<dbReference type="PRINTS" id="PR01100">
    <property type="entry name" value="SHIKIMTKNASE"/>
</dbReference>
<feature type="binding site" evidence="7">
    <location>
        <position position="134"/>
    </location>
    <ligand>
        <name>substrate</name>
    </ligand>
</feature>
<dbReference type="InterPro" id="IPR031322">
    <property type="entry name" value="Shikimate/glucono_kinase"/>
</dbReference>
<comment type="subunit">
    <text evidence="7">Monomer.</text>
</comment>
<dbReference type="EMBL" id="QVTD01000003">
    <property type="protein sequence ID" value="RFU65682.1"/>
    <property type="molecule type" value="Genomic_DNA"/>
</dbReference>
<keyword evidence="5 7" id="KW-0067">ATP-binding</keyword>
<feature type="binding site" evidence="7">
    <location>
        <position position="15"/>
    </location>
    <ligand>
        <name>Mg(2+)</name>
        <dbReference type="ChEBI" id="CHEBI:18420"/>
    </ligand>
</feature>
<gene>
    <name evidence="7" type="primary">aroK</name>
    <name evidence="8" type="ORF">D0466_07370</name>
</gene>
<dbReference type="InterPro" id="IPR027417">
    <property type="entry name" value="P-loop_NTPase"/>
</dbReference>
<dbReference type="PANTHER" id="PTHR21087">
    <property type="entry name" value="SHIKIMATE KINASE"/>
    <property type="match status" value="1"/>
</dbReference>
<dbReference type="PANTHER" id="PTHR21087:SF16">
    <property type="entry name" value="SHIKIMATE KINASE 1, CHLOROPLASTIC"/>
    <property type="match status" value="1"/>
</dbReference>
<keyword evidence="7" id="KW-0460">Magnesium</keyword>
<dbReference type="EC" id="2.7.1.71" evidence="7"/>
<dbReference type="GO" id="GO:0009073">
    <property type="term" value="P:aromatic amino acid family biosynthetic process"/>
    <property type="evidence" value="ECO:0007669"/>
    <property type="project" value="UniProtKB-KW"/>
</dbReference>
<sequence length="172" mass="19670">MRSIYLTGFMGAGKTTAGIALGNAMGMRVFDSDAEIERQQQQTITAIFAERGEEAFRNMESQMLQSLPKQNCIITTGGGIILKRENRIWLANHGHWVYLHCEPDEISRRLASDESRPLLSGERKNNLRHMFEERLPLYLEAPIVVDTTGKRMDEIVKDIRKRINEAEIEHTV</sequence>